<comment type="caution">
    <text evidence="1">The sequence shown here is derived from an EMBL/GenBank/DDBJ whole genome shotgun (WGS) entry which is preliminary data.</text>
</comment>
<dbReference type="Proteomes" id="UP000070133">
    <property type="component" value="Unassembled WGS sequence"/>
</dbReference>
<evidence type="ECO:0000313" key="2">
    <source>
        <dbReference type="Proteomes" id="UP000070133"/>
    </source>
</evidence>
<evidence type="ECO:0000313" key="1">
    <source>
        <dbReference type="EMBL" id="KXS99011.1"/>
    </source>
</evidence>
<protein>
    <submittedName>
        <fullName evidence="1">Uncharacterized protein</fullName>
    </submittedName>
</protein>
<name>A0A139H989_9PEZI</name>
<proteinExistence type="predicted"/>
<reference evidence="1 2" key="1">
    <citation type="submission" date="2015-07" db="EMBL/GenBank/DDBJ databases">
        <title>Comparative genomics of the Sigatoka disease complex on banana suggests a link between parallel evolutionary changes in Pseudocercospora fijiensis and Pseudocercospora eumusae and increased virulence on the banana host.</title>
        <authorList>
            <person name="Chang T.-C."/>
            <person name="Salvucci A."/>
            <person name="Crous P.W."/>
            <person name="Stergiopoulos I."/>
        </authorList>
    </citation>
    <scope>NUCLEOTIDE SEQUENCE [LARGE SCALE GENOMIC DNA]</scope>
    <source>
        <strain evidence="1 2">CBS 114824</strain>
    </source>
</reference>
<dbReference type="EMBL" id="LFZN01000101">
    <property type="protein sequence ID" value="KXS99011.1"/>
    <property type="molecule type" value="Genomic_DNA"/>
</dbReference>
<organism evidence="1 2">
    <name type="scientific">Pseudocercospora eumusae</name>
    <dbReference type="NCBI Taxonomy" id="321146"/>
    <lineage>
        <taxon>Eukaryota</taxon>
        <taxon>Fungi</taxon>
        <taxon>Dikarya</taxon>
        <taxon>Ascomycota</taxon>
        <taxon>Pezizomycotina</taxon>
        <taxon>Dothideomycetes</taxon>
        <taxon>Dothideomycetidae</taxon>
        <taxon>Mycosphaerellales</taxon>
        <taxon>Mycosphaerellaceae</taxon>
        <taxon>Pseudocercospora</taxon>
    </lineage>
</organism>
<gene>
    <name evidence="1" type="ORF">AC578_6175</name>
</gene>
<keyword evidence="2" id="KW-1185">Reference proteome</keyword>
<accession>A0A139H989</accession>
<dbReference type="AlphaFoldDB" id="A0A139H989"/>
<sequence length="145" mass="15994">MPYDGVSQLLSSPFTPPESLSLSRTEISNAAGHCTTIEAISVVITALRSSFWSICYGKSQGKLPALPKFTRQVHPAQQAFCYSTSARLKHQPGLAACNRHQFAYISHQREAEMLPRVGGTAGKHRDEMACDRWQEQFNSILGVAE</sequence>